<dbReference type="Proteomes" id="UP001425155">
    <property type="component" value="Unassembled WGS sequence"/>
</dbReference>
<reference evidence="1 2" key="1">
    <citation type="submission" date="2024-03" db="EMBL/GenBank/DDBJ databases">
        <title>YIM 134122 draft genome.</title>
        <authorList>
            <person name="Zuo S."/>
            <person name="Xiong L."/>
        </authorList>
    </citation>
    <scope>NUCLEOTIDE SEQUENCE [LARGE SCALE GENOMIC DNA]</scope>
    <source>
        <strain evidence="1 2">YIM 134122</strain>
    </source>
</reference>
<sequence length="43" mass="4731">MTTGYRANFRLDDTADAVAVAEDQVGSWLRTKQKGRSNLDSAD</sequence>
<evidence type="ECO:0000313" key="2">
    <source>
        <dbReference type="Proteomes" id="UP001425155"/>
    </source>
</evidence>
<name>A0ABU9W2R6_9MICO</name>
<organism evidence="1 2">
    <name type="scientific">Leifsonia stereocauli</name>
    <dbReference type="NCBI Taxonomy" id="3134136"/>
    <lineage>
        <taxon>Bacteria</taxon>
        <taxon>Bacillati</taxon>
        <taxon>Actinomycetota</taxon>
        <taxon>Actinomycetes</taxon>
        <taxon>Micrococcales</taxon>
        <taxon>Microbacteriaceae</taxon>
        <taxon>Leifsonia</taxon>
    </lineage>
</organism>
<dbReference type="EMBL" id="JBCLVG010000001">
    <property type="protein sequence ID" value="MEN1945476.1"/>
    <property type="molecule type" value="Genomic_DNA"/>
</dbReference>
<proteinExistence type="predicted"/>
<keyword evidence="2" id="KW-1185">Reference proteome</keyword>
<comment type="caution">
    <text evidence="1">The sequence shown here is derived from an EMBL/GenBank/DDBJ whole genome shotgun (WGS) entry which is preliminary data.</text>
</comment>
<dbReference type="RefSeq" id="WP_342111621.1">
    <property type="nucleotide sequence ID" value="NZ_JBCAUN010000001.1"/>
</dbReference>
<accession>A0ABU9W2R6</accession>
<gene>
    <name evidence="1" type="ORF">WJX64_02860</name>
</gene>
<evidence type="ECO:0000313" key="1">
    <source>
        <dbReference type="EMBL" id="MEN1945476.1"/>
    </source>
</evidence>
<protein>
    <submittedName>
        <fullName evidence="1">Uncharacterized protein</fullName>
    </submittedName>
</protein>